<feature type="domain" description="KilA-N DNA-binding" evidence="1">
    <location>
        <begin position="11"/>
        <end position="110"/>
    </location>
</feature>
<sequence>MEPALKEHIENKIHTIRGVQVMLDEDLAELYQVTTGRINESAKRNMNRFPGEFMFQLTEAEWEDLNKSLTSKSDGSLRSQNAILKNLRGKHRKYLPYAFTEQGVAMLSAVLRSDVAVQVSIQIMQAFVSMRSFLMKNASVFQRLDQLELKQLNTEARFEEVFRALEAGQPKPDKGIFFEEF</sequence>
<dbReference type="EMBL" id="JAFKCT010000004">
    <property type="protein sequence ID" value="MBN7811776.1"/>
    <property type="molecule type" value="Genomic_DNA"/>
</dbReference>
<keyword evidence="3" id="KW-1185">Reference proteome</keyword>
<evidence type="ECO:0000313" key="2">
    <source>
        <dbReference type="EMBL" id="MBN7811776.1"/>
    </source>
</evidence>
<dbReference type="RefSeq" id="WP_206578544.1">
    <property type="nucleotide sequence ID" value="NZ_JAFKCT010000004.1"/>
</dbReference>
<name>A0ABS3C3W4_9BACT</name>
<dbReference type="Pfam" id="PF10543">
    <property type="entry name" value="ORF6N"/>
    <property type="match status" value="1"/>
</dbReference>
<evidence type="ECO:0000313" key="3">
    <source>
        <dbReference type="Proteomes" id="UP000664317"/>
    </source>
</evidence>
<reference evidence="2 3" key="1">
    <citation type="submission" date="2021-03" db="EMBL/GenBank/DDBJ databases">
        <title>novel species isolated from a fishpond in China.</title>
        <authorList>
            <person name="Lu H."/>
            <person name="Cai Z."/>
        </authorList>
    </citation>
    <scope>NUCLEOTIDE SEQUENCE [LARGE SCALE GENOMIC DNA]</scope>
    <source>
        <strain evidence="2 3">H41</strain>
    </source>
</reference>
<comment type="caution">
    <text evidence="2">The sequence shown here is derived from an EMBL/GenBank/DDBJ whole genome shotgun (WGS) entry which is preliminary data.</text>
</comment>
<proteinExistence type="predicted"/>
<dbReference type="InterPro" id="IPR018873">
    <property type="entry name" value="KilA-N_DNA-bd_domain"/>
</dbReference>
<dbReference type="Proteomes" id="UP000664317">
    <property type="component" value="Unassembled WGS sequence"/>
</dbReference>
<gene>
    <name evidence="2" type="ORF">J0A68_12530</name>
</gene>
<evidence type="ECO:0000259" key="1">
    <source>
        <dbReference type="Pfam" id="PF10543"/>
    </source>
</evidence>
<organism evidence="2 3">
    <name type="scientific">Algoriphagus oliviformis</name>
    <dbReference type="NCBI Taxonomy" id="2811231"/>
    <lineage>
        <taxon>Bacteria</taxon>
        <taxon>Pseudomonadati</taxon>
        <taxon>Bacteroidota</taxon>
        <taxon>Cytophagia</taxon>
        <taxon>Cytophagales</taxon>
        <taxon>Cyclobacteriaceae</taxon>
        <taxon>Algoriphagus</taxon>
    </lineage>
</organism>
<accession>A0ABS3C3W4</accession>
<protein>
    <submittedName>
        <fullName evidence="2">ORF6N domain-containing protein</fullName>
    </submittedName>
</protein>